<evidence type="ECO:0000256" key="1">
    <source>
        <dbReference type="ARBA" id="ARBA00004167"/>
    </source>
</evidence>
<dbReference type="EMBL" id="MTZU01000032">
    <property type="protein sequence ID" value="PCE32035.1"/>
    <property type="molecule type" value="Genomic_DNA"/>
</dbReference>
<proteinExistence type="predicted"/>
<sequence length="94" mass="10436">MPAPASESRFAASSASICFGRSDVGLTDPQVVQISKAINERFVLGYEQGLQSASNAFKATINLTRFWSVSAYGGTFQGVDLNYMRRFDRWFGQR</sequence>
<feature type="domain" description="Translocation and assembly module TamB C-terminal" evidence="5">
    <location>
        <begin position="31"/>
        <end position="87"/>
    </location>
</feature>
<dbReference type="Proteomes" id="UP000217994">
    <property type="component" value="Unassembled WGS sequence"/>
</dbReference>
<evidence type="ECO:0000256" key="3">
    <source>
        <dbReference type="ARBA" id="ARBA00022989"/>
    </source>
</evidence>
<keyword evidence="3" id="KW-1133">Transmembrane helix</keyword>
<comment type="caution">
    <text evidence="6">The sequence shown here is derived from an EMBL/GenBank/DDBJ whole genome shotgun (WGS) entry which is preliminary data.</text>
</comment>
<dbReference type="GO" id="GO:0005886">
    <property type="term" value="C:plasma membrane"/>
    <property type="evidence" value="ECO:0007669"/>
    <property type="project" value="InterPro"/>
</dbReference>
<evidence type="ECO:0000313" key="7">
    <source>
        <dbReference type="Proteomes" id="UP000217994"/>
    </source>
</evidence>
<reference evidence="6 7" key="1">
    <citation type="submission" date="2017-01" db="EMBL/GenBank/DDBJ databases">
        <title>Whole-Genome Shotgun Sequencing of Two beta-Proteobacterial Species in Search of the Bulgecin Biosynthetic Cluster.</title>
        <authorList>
            <person name="Horsman M.E."/>
            <person name="Marous D.R."/>
            <person name="Li R."/>
            <person name="Oliver R.A."/>
            <person name="Byun B."/>
            <person name="Emrich S.J."/>
            <person name="Boggess B."/>
            <person name="Townsend C.A."/>
            <person name="Mobashery S."/>
        </authorList>
    </citation>
    <scope>NUCLEOTIDE SEQUENCE [LARGE SCALE GENOMIC DNA]</scope>
    <source>
        <strain evidence="6 7">ATCC 31433</strain>
    </source>
</reference>
<evidence type="ECO:0000313" key="6">
    <source>
        <dbReference type="EMBL" id="PCE32035.1"/>
    </source>
</evidence>
<accession>A0A2A4FFZ3</accession>
<evidence type="ECO:0000259" key="5">
    <source>
        <dbReference type="Pfam" id="PF04357"/>
    </source>
</evidence>
<name>A0A2A4FFZ3_9BURK</name>
<evidence type="ECO:0000256" key="2">
    <source>
        <dbReference type="ARBA" id="ARBA00022692"/>
    </source>
</evidence>
<dbReference type="InterPro" id="IPR007452">
    <property type="entry name" value="TamB_C"/>
</dbReference>
<organism evidence="6 7">
    <name type="scientific">Burkholderia ubonensis subsp. mesacidophila</name>
    <dbReference type="NCBI Taxonomy" id="265293"/>
    <lineage>
        <taxon>Bacteria</taxon>
        <taxon>Pseudomonadati</taxon>
        <taxon>Pseudomonadota</taxon>
        <taxon>Betaproteobacteria</taxon>
        <taxon>Burkholderiales</taxon>
        <taxon>Burkholderiaceae</taxon>
        <taxon>Burkholderia</taxon>
        <taxon>Burkholderia cepacia complex</taxon>
    </lineage>
</organism>
<comment type="subcellular location">
    <subcellularLocation>
        <location evidence="1">Membrane</location>
        <topology evidence="1">Single-pass membrane protein</topology>
    </subcellularLocation>
</comment>
<dbReference type="Pfam" id="PF04357">
    <property type="entry name" value="TamB"/>
    <property type="match status" value="1"/>
</dbReference>
<evidence type="ECO:0000256" key="4">
    <source>
        <dbReference type="ARBA" id="ARBA00023136"/>
    </source>
</evidence>
<dbReference type="GO" id="GO:0009306">
    <property type="term" value="P:protein secretion"/>
    <property type="evidence" value="ECO:0007669"/>
    <property type="project" value="InterPro"/>
</dbReference>
<protein>
    <recommendedName>
        <fullName evidence="5">Translocation and assembly module TamB C-terminal domain-containing protein</fullName>
    </recommendedName>
</protein>
<keyword evidence="2" id="KW-0812">Transmembrane</keyword>
<dbReference type="AlphaFoldDB" id="A0A2A4FFZ3"/>
<gene>
    <name evidence="6" type="ORF">BZL54_13115</name>
</gene>
<keyword evidence="4" id="KW-0472">Membrane</keyword>